<keyword evidence="2" id="KW-1003">Cell membrane</keyword>
<dbReference type="PANTHER" id="PTHR30250">
    <property type="entry name" value="PST FAMILY PREDICTED COLANIC ACID TRANSPORTER"/>
    <property type="match status" value="1"/>
</dbReference>
<protein>
    <submittedName>
        <fullName evidence="7">Uncharacterized protein</fullName>
    </submittedName>
</protein>
<feature type="transmembrane region" description="Helical" evidence="6">
    <location>
        <begin position="131"/>
        <end position="152"/>
    </location>
</feature>
<dbReference type="GO" id="GO:0005886">
    <property type="term" value="C:plasma membrane"/>
    <property type="evidence" value="ECO:0007669"/>
    <property type="project" value="UniProtKB-SubCell"/>
</dbReference>
<dbReference type="STRING" id="1895771.BGO89_12160"/>
<dbReference type="AlphaFoldDB" id="A0A1M3KXX7"/>
<evidence type="ECO:0000256" key="5">
    <source>
        <dbReference type="ARBA" id="ARBA00023136"/>
    </source>
</evidence>
<sequence>MLFTQGMTIVLYFLAQRVILSTLTKEENGELFAVRRVADLILILLVDFGLNGVSMRRVIQQPEHAREILSSTLAFKLMMWVVATLLCFGYAQFAHLSIVDVVLWCLFLLLTSRSGMLRYTMELPYRAHVRFGFVNGLAILDAVIFVGLVMLWKDALTPSTVIVAYMCSTLPGFFTLLVMDKGRNFRPRWVSTATMKSLVVDALPVLVLVILTNIHDKIDGMMLERFSTPREMGIFSAAYQTLVPLTGTIPMAITMSLVPAVAHLAKENWEECRRFALTGLRIIVLAGIAVSTVTSAAAPFIIDVVSKGRYSDNLIHFVTFLWMPLPIFILVFVQELMVAMGHQRRALPIAISLAVTTVATGLVLIPEWNAYGAVLSKLAAVGVSSIVSYVLLHRVLGESLTLSAPFRIVIVTAVCCAVAVMAPEHLGIALGTLLSAVVFVVMAVVTGLITRADVGMVRRLLQSRASA</sequence>
<feature type="transmembrane region" description="Helical" evidence="6">
    <location>
        <begin position="234"/>
        <end position="261"/>
    </location>
</feature>
<evidence type="ECO:0000256" key="3">
    <source>
        <dbReference type="ARBA" id="ARBA00022692"/>
    </source>
</evidence>
<feature type="transmembrane region" description="Helical" evidence="6">
    <location>
        <begin position="314"/>
        <end position="333"/>
    </location>
</feature>
<accession>A0A1M3KXX7</accession>
<keyword evidence="3 6" id="KW-0812">Transmembrane</keyword>
<proteinExistence type="predicted"/>
<evidence type="ECO:0000313" key="8">
    <source>
        <dbReference type="Proteomes" id="UP000184233"/>
    </source>
</evidence>
<feature type="transmembrane region" description="Helical" evidence="6">
    <location>
        <begin position="371"/>
        <end position="392"/>
    </location>
</feature>
<dbReference type="InterPro" id="IPR050833">
    <property type="entry name" value="Poly_Biosynth_Transport"/>
</dbReference>
<comment type="subcellular location">
    <subcellularLocation>
        <location evidence="1">Cell membrane</location>
        <topology evidence="1">Multi-pass membrane protein</topology>
    </subcellularLocation>
</comment>
<keyword evidence="5 6" id="KW-0472">Membrane</keyword>
<feature type="transmembrane region" description="Helical" evidence="6">
    <location>
        <begin position="428"/>
        <end position="449"/>
    </location>
</feature>
<dbReference type="EMBL" id="MKVH01000024">
    <property type="protein sequence ID" value="OJX57240.1"/>
    <property type="molecule type" value="Genomic_DNA"/>
</dbReference>
<feature type="transmembrane region" description="Helical" evidence="6">
    <location>
        <begin position="158"/>
        <end position="178"/>
    </location>
</feature>
<gene>
    <name evidence="7" type="ORF">BGO89_12160</name>
</gene>
<evidence type="ECO:0000313" key="7">
    <source>
        <dbReference type="EMBL" id="OJX57240.1"/>
    </source>
</evidence>
<dbReference type="Pfam" id="PF01943">
    <property type="entry name" value="Polysacc_synt"/>
    <property type="match status" value="1"/>
</dbReference>
<dbReference type="InterPro" id="IPR002797">
    <property type="entry name" value="Polysacc_synth"/>
</dbReference>
<evidence type="ECO:0000256" key="2">
    <source>
        <dbReference type="ARBA" id="ARBA00022475"/>
    </source>
</evidence>
<feature type="transmembrane region" description="Helical" evidence="6">
    <location>
        <begin position="282"/>
        <end position="302"/>
    </location>
</feature>
<feature type="transmembrane region" description="Helical" evidence="6">
    <location>
        <begin position="345"/>
        <end position="365"/>
    </location>
</feature>
<evidence type="ECO:0000256" key="4">
    <source>
        <dbReference type="ARBA" id="ARBA00022989"/>
    </source>
</evidence>
<feature type="transmembrane region" description="Helical" evidence="6">
    <location>
        <begin position="198"/>
        <end position="214"/>
    </location>
</feature>
<evidence type="ECO:0000256" key="6">
    <source>
        <dbReference type="SAM" id="Phobius"/>
    </source>
</evidence>
<name>A0A1M3KXX7_9BACT</name>
<keyword evidence="4 6" id="KW-1133">Transmembrane helix</keyword>
<dbReference type="PANTHER" id="PTHR30250:SF11">
    <property type="entry name" value="O-ANTIGEN TRANSPORTER-RELATED"/>
    <property type="match status" value="1"/>
</dbReference>
<feature type="transmembrane region" description="Helical" evidence="6">
    <location>
        <begin position="404"/>
        <end position="422"/>
    </location>
</feature>
<evidence type="ECO:0000256" key="1">
    <source>
        <dbReference type="ARBA" id="ARBA00004651"/>
    </source>
</evidence>
<organism evidence="7 8">
    <name type="scientific">Candidatus Kapaibacterium thiocyanatum</name>
    <dbReference type="NCBI Taxonomy" id="1895771"/>
    <lineage>
        <taxon>Bacteria</taxon>
        <taxon>Pseudomonadati</taxon>
        <taxon>Candidatus Kapaibacteriota</taxon>
        <taxon>Candidatus Kapaibacteriia</taxon>
        <taxon>Candidatus Kapaibacteriales</taxon>
        <taxon>Candidatus Kapaibacteriaceae</taxon>
        <taxon>Candidatus Kapaibacterium</taxon>
    </lineage>
</organism>
<dbReference type="Proteomes" id="UP000184233">
    <property type="component" value="Unassembled WGS sequence"/>
</dbReference>
<reference evidence="7 8" key="1">
    <citation type="submission" date="2016-09" db="EMBL/GenBank/DDBJ databases">
        <title>Genome-resolved meta-omics ties microbial dynamics to process performance in biotechnology for thiocyanate degradation.</title>
        <authorList>
            <person name="Kantor R.S."/>
            <person name="Huddy R.J."/>
            <person name="Iyer R."/>
            <person name="Thomas B.C."/>
            <person name="Brown C.T."/>
            <person name="Anantharaman K."/>
            <person name="Tringe S."/>
            <person name="Hettich R.L."/>
            <person name="Harrison S.T."/>
            <person name="Banfield J.F."/>
        </authorList>
    </citation>
    <scope>NUCLEOTIDE SEQUENCE [LARGE SCALE GENOMIC DNA]</scope>
    <source>
        <strain evidence="7">59-99</strain>
    </source>
</reference>
<comment type="caution">
    <text evidence="7">The sequence shown here is derived from an EMBL/GenBank/DDBJ whole genome shotgun (WGS) entry which is preliminary data.</text>
</comment>